<evidence type="ECO:0000256" key="1">
    <source>
        <dbReference type="ARBA" id="ARBA00004651"/>
    </source>
</evidence>
<keyword evidence="12" id="KW-1185">Reference proteome</keyword>
<name>A0ABM0MSR6_SACKO</name>
<evidence type="ECO:0000259" key="10">
    <source>
        <dbReference type="Pfam" id="PF04547"/>
    </source>
</evidence>
<dbReference type="InterPro" id="IPR007632">
    <property type="entry name" value="Anoctamin"/>
</dbReference>
<sequence length="951" mass="109145">MAGYSDYHMQDMSGGGVHPPPVGLEAFGPQPYVQPAYGQPAYGQPAPPPSQNLYPNVADSQSPDNVKIGLEAPNEEVSNELGNKDGGNSDEIKGQTEEEPKTRDVDTLKTLYFRDGVRRIDYVLVYEYGKKEKNADEGDGESKKKAKRKEFEANLRDEHGLELEYEDERMSADGKTCFIKVHAPWQKLTEVAEGMKVKMPIQENDIENNDMEECCRRIPNPFELSNEFIPEEKDVFTCVFVQSRQTEYIGHEDHDKFFTPAERSRIVYEILERCKYDAENSKFGIEHMVGNGSYTAAFPLHEGNYTSEHSMLTHGAENDRRLLYEEWARPGRWYKYQPLDLVRKYFGEKIGIYFAWLGYYTCALFPAAIIGLLCFIYGCIAMSTNPVQLETCDKNGMGNTTMCPLCNEKCDYWLLYESCLYTQIVLLFDNYASVFFALVSSLWATLFMEFWKRKQFGIQYDWDLFGFEDHEENTRPEFEAKAPDTRINPVTKEEEPYVSFRARFPRFCATALVILFMLCLVLACVLGVIVYRIAVSSAIAATASGFVSSYSSIITTCTASVINLVLIMILNKIYEKIAVWLTDMEMHRTETEWEDSFTFKMYLFSFVNYYSSIFYIAFFKGQLTGYPGEYDTIFGFRVEECDPGGCLPELCLQLAIIMVGKQAYNNCQELLVPKFMNWCSARSAKKKEKEEGDVYSRWEQDYDLRLPNKHGLFDEYLEMVLQFGFVTLFVAAFSLAPLFALINNIIEIRLDAYKFTTQFRRPRAARAQDIGIWYGILDGVGKLSVVTNAFVIAITSEFVPRLVYIFRYSMDGSLTGYVNNSLSYFDTNDFEEGTAPEDTSCPWTDVGDCPICRYKDYRQPPWGMEPYARTLQHWHVLAARLAFVVVFEHVVFFLKWFIDYLIPDVPTKVKDEIKRENYLAKEAFYRAQLNQSKIKELKDGGGNGNAATVSV</sequence>
<feature type="transmembrane region" description="Helical" evidence="8">
    <location>
        <begin position="601"/>
        <end position="619"/>
    </location>
</feature>
<evidence type="ECO:0000256" key="5">
    <source>
        <dbReference type="ARBA" id="ARBA00022989"/>
    </source>
</evidence>
<evidence type="ECO:0000256" key="3">
    <source>
        <dbReference type="ARBA" id="ARBA00022475"/>
    </source>
</evidence>
<dbReference type="Pfam" id="PF04547">
    <property type="entry name" value="Anoctamin"/>
    <property type="match status" value="1"/>
</dbReference>
<feature type="compositionally biased region" description="Low complexity" evidence="9">
    <location>
        <begin position="34"/>
        <end position="44"/>
    </location>
</feature>
<keyword evidence="7" id="KW-0325">Glycoprotein</keyword>
<feature type="transmembrane region" description="Helical" evidence="8">
    <location>
        <begin position="719"/>
        <end position="742"/>
    </location>
</feature>
<keyword evidence="6 8" id="KW-0472">Membrane</keyword>
<protein>
    <recommendedName>
        <fullName evidence="8">Anoctamin</fullName>
    </recommendedName>
</protein>
<dbReference type="GeneID" id="102808477"/>
<keyword evidence="5 8" id="KW-1133">Transmembrane helix</keyword>
<proteinExistence type="inferred from homology"/>
<evidence type="ECO:0000256" key="8">
    <source>
        <dbReference type="RuleBase" id="RU280814"/>
    </source>
</evidence>
<comment type="caution">
    <text evidence="8">Lacks conserved residue(s) required for the propagation of feature annotation.</text>
</comment>
<feature type="transmembrane region" description="Helical" evidence="8">
    <location>
        <begin position="507"/>
        <end position="530"/>
    </location>
</feature>
<feature type="transmembrane region" description="Helical" evidence="8">
    <location>
        <begin position="550"/>
        <end position="570"/>
    </location>
</feature>
<feature type="domain" description="Anoctamin transmembrane" evidence="10">
    <location>
        <begin position="342"/>
        <end position="916"/>
    </location>
</feature>
<feature type="transmembrane region" description="Helical" evidence="8">
    <location>
        <begin position="353"/>
        <end position="378"/>
    </location>
</feature>
<dbReference type="RefSeq" id="XP_006823057.1">
    <property type="nucleotide sequence ID" value="XM_006822994.1"/>
</dbReference>
<feature type="compositionally biased region" description="Polar residues" evidence="9">
    <location>
        <begin position="51"/>
        <end position="64"/>
    </location>
</feature>
<keyword evidence="3" id="KW-1003">Cell membrane</keyword>
<keyword evidence="4 8" id="KW-0812">Transmembrane</keyword>
<dbReference type="Proteomes" id="UP000694865">
    <property type="component" value="Unplaced"/>
</dbReference>
<organism evidence="12 13">
    <name type="scientific">Saccoglossus kowalevskii</name>
    <name type="common">Acorn worm</name>
    <dbReference type="NCBI Taxonomy" id="10224"/>
    <lineage>
        <taxon>Eukaryota</taxon>
        <taxon>Metazoa</taxon>
        <taxon>Hemichordata</taxon>
        <taxon>Enteropneusta</taxon>
        <taxon>Harrimaniidae</taxon>
        <taxon>Saccoglossus</taxon>
    </lineage>
</organism>
<dbReference type="InterPro" id="IPR049452">
    <property type="entry name" value="Anoctamin_TM"/>
</dbReference>
<feature type="compositionally biased region" description="Basic and acidic residues" evidence="9">
    <location>
        <begin position="90"/>
        <end position="103"/>
    </location>
</feature>
<dbReference type="PANTHER" id="PTHR12308">
    <property type="entry name" value="ANOCTAMIN"/>
    <property type="match status" value="1"/>
</dbReference>
<evidence type="ECO:0000256" key="4">
    <source>
        <dbReference type="ARBA" id="ARBA00022692"/>
    </source>
</evidence>
<evidence type="ECO:0000313" key="12">
    <source>
        <dbReference type="Proteomes" id="UP000694865"/>
    </source>
</evidence>
<evidence type="ECO:0000256" key="7">
    <source>
        <dbReference type="ARBA" id="ARBA00023180"/>
    </source>
</evidence>
<comment type="similarity">
    <text evidence="2 8">Belongs to the anoctamin family.</text>
</comment>
<feature type="transmembrane region" description="Helical" evidence="8">
    <location>
        <begin position="431"/>
        <end position="451"/>
    </location>
</feature>
<reference evidence="13" key="1">
    <citation type="submission" date="2025-08" db="UniProtKB">
        <authorList>
            <consortium name="RefSeq"/>
        </authorList>
    </citation>
    <scope>IDENTIFICATION</scope>
    <source>
        <tissue evidence="13">Testes</tissue>
    </source>
</reference>
<feature type="domain" description="Anoctamin dimerisation" evidence="11">
    <location>
        <begin position="112"/>
        <end position="339"/>
    </location>
</feature>
<dbReference type="PANTHER" id="PTHR12308:SF84">
    <property type="entry name" value="ANOCTAMIN"/>
    <property type="match status" value="1"/>
</dbReference>
<comment type="subcellular location">
    <subcellularLocation>
        <location evidence="1">Cell membrane</location>
        <topology evidence="1">Multi-pass membrane protein</topology>
    </subcellularLocation>
    <subcellularLocation>
        <location evidence="8">Membrane</location>
        <topology evidence="8">Multi-pass membrane protein</topology>
    </subcellularLocation>
</comment>
<evidence type="ECO:0000256" key="6">
    <source>
        <dbReference type="ARBA" id="ARBA00023136"/>
    </source>
</evidence>
<feature type="region of interest" description="Disordered" evidence="9">
    <location>
        <begin position="1"/>
        <end position="103"/>
    </location>
</feature>
<dbReference type="Pfam" id="PF16178">
    <property type="entry name" value="Anoct_dimer"/>
    <property type="match status" value="1"/>
</dbReference>
<feature type="transmembrane region" description="Helical" evidence="8">
    <location>
        <begin position="877"/>
        <end position="898"/>
    </location>
</feature>
<gene>
    <name evidence="13" type="primary">LOC102808477</name>
</gene>
<evidence type="ECO:0000313" key="13">
    <source>
        <dbReference type="RefSeq" id="XP_006823057.1"/>
    </source>
</evidence>
<dbReference type="InterPro" id="IPR032394">
    <property type="entry name" value="Anoct_dimer"/>
</dbReference>
<accession>A0ABM0MSR6</accession>
<evidence type="ECO:0000256" key="9">
    <source>
        <dbReference type="SAM" id="MobiDB-lite"/>
    </source>
</evidence>
<evidence type="ECO:0000259" key="11">
    <source>
        <dbReference type="Pfam" id="PF16178"/>
    </source>
</evidence>
<evidence type="ECO:0000256" key="2">
    <source>
        <dbReference type="ARBA" id="ARBA00009671"/>
    </source>
</evidence>